<dbReference type="OrthoDB" id="779856at2759"/>
<gene>
    <name evidence="2" type="primary">LOC110720771</name>
</gene>
<accession>A0A803LYH7</accession>
<dbReference type="InterPro" id="IPR039280">
    <property type="entry name" value="VUP"/>
</dbReference>
<dbReference type="GeneID" id="110720771"/>
<dbReference type="AlphaFoldDB" id="A0A803LYH7"/>
<name>A0A803LYH7_CHEQI</name>
<dbReference type="Proteomes" id="UP000596660">
    <property type="component" value="Unplaced"/>
</dbReference>
<reference evidence="2" key="2">
    <citation type="submission" date="2021-03" db="UniProtKB">
        <authorList>
            <consortium name="EnsemblPlants"/>
        </authorList>
    </citation>
    <scope>IDENTIFICATION</scope>
</reference>
<sequence>MDDSMSSTNYMSQSQSSNCSEESGWTLYFEDFLANNNYDNIQDQDDEDYEHTSFSSSQHRATRKLCSSKLISQNRKIHAKKFVDEELEDTASSPSHSPKVNDLKDLYMKSKQLDTQDVYYQAYNSSHFQRKHTKDDMYTCLSHPSQEINGLASQKEGEGIDMDFLETQLRKKGLCLVPMSMLLNQIS</sequence>
<keyword evidence="3" id="KW-1185">Reference proteome</keyword>
<feature type="region of interest" description="Disordered" evidence="1">
    <location>
        <begin position="39"/>
        <end position="58"/>
    </location>
</feature>
<evidence type="ECO:0000313" key="3">
    <source>
        <dbReference type="Proteomes" id="UP000596660"/>
    </source>
</evidence>
<evidence type="ECO:0000313" key="2">
    <source>
        <dbReference type="EnsemblPlants" id="AUR62020528-RA:cds"/>
    </source>
</evidence>
<dbReference type="GO" id="GO:0010089">
    <property type="term" value="P:xylem development"/>
    <property type="evidence" value="ECO:0007669"/>
    <property type="project" value="InterPro"/>
</dbReference>
<evidence type="ECO:0000256" key="1">
    <source>
        <dbReference type="SAM" id="MobiDB-lite"/>
    </source>
</evidence>
<reference evidence="2" key="1">
    <citation type="journal article" date="2017" name="Nature">
        <title>The genome of Chenopodium quinoa.</title>
        <authorList>
            <person name="Jarvis D.E."/>
            <person name="Ho Y.S."/>
            <person name="Lightfoot D.J."/>
            <person name="Schmoeckel S.M."/>
            <person name="Li B."/>
            <person name="Borm T.J.A."/>
            <person name="Ohyanagi H."/>
            <person name="Mineta K."/>
            <person name="Michell C.T."/>
            <person name="Saber N."/>
            <person name="Kharbatia N.M."/>
            <person name="Rupper R.R."/>
            <person name="Sharp A.R."/>
            <person name="Dally N."/>
            <person name="Boughton B.A."/>
            <person name="Woo Y.H."/>
            <person name="Gao G."/>
            <person name="Schijlen E.G.W.M."/>
            <person name="Guo X."/>
            <person name="Momin A.A."/>
            <person name="Negrao S."/>
            <person name="Al-Babili S."/>
            <person name="Gehring C."/>
            <person name="Roessner U."/>
            <person name="Jung C."/>
            <person name="Murphy K."/>
            <person name="Arold S.T."/>
            <person name="Gojobori T."/>
            <person name="van der Linden C.G."/>
            <person name="van Loo E.N."/>
            <person name="Jellen E.N."/>
            <person name="Maughan P.J."/>
            <person name="Tester M."/>
        </authorList>
    </citation>
    <scope>NUCLEOTIDE SEQUENCE [LARGE SCALE GENOMIC DNA]</scope>
    <source>
        <strain evidence="2">cv. PI 614886</strain>
    </source>
</reference>
<proteinExistence type="predicted"/>
<dbReference type="Gramene" id="AUR62020528-RA">
    <property type="protein sequence ID" value="AUR62020528-RA:cds"/>
    <property type="gene ID" value="AUR62020528"/>
</dbReference>
<dbReference type="RefSeq" id="XP_021755503.1">
    <property type="nucleotide sequence ID" value="XM_021899811.1"/>
</dbReference>
<organism evidence="2 3">
    <name type="scientific">Chenopodium quinoa</name>
    <name type="common">Quinoa</name>
    <dbReference type="NCBI Taxonomy" id="63459"/>
    <lineage>
        <taxon>Eukaryota</taxon>
        <taxon>Viridiplantae</taxon>
        <taxon>Streptophyta</taxon>
        <taxon>Embryophyta</taxon>
        <taxon>Tracheophyta</taxon>
        <taxon>Spermatophyta</taxon>
        <taxon>Magnoliopsida</taxon>
        <taxon>eudicotyledons</taxon>
        <taxon>Gunneridae</taxon>
        <taxon>Pentapetalae</taxon>
        <taxon>Caryophyllales</taxon>
        <taxon>Chenopodiaceae</taxon>
        <taxon>Chenopodioideae</taxon>
        <taxon>Atripliceae</taxon>
        <taxon>Chenopodium</taxon>
    </lineage>
</organism>
<dbReference type="PANTHER" id="PTHR33974">
    <property type="entry name" value="VASCULAR-RELATED UNKNOWN PROTEIN 1-RELATED"/>
    <property type="match status" value="1"/>
</dbReference>
<dbReference type="EnsemblPlants" id="AUR62020528-RA">
    <property type="protein sequence ID" value="AUR62020528-RA:cds"/>
    <property type="gene ID" value="AUR62020528"/>
</dbReference>
<protein>
    <submittedName>
        <fullName evidence="2">Uncharacterized protein</fullName>
    </submittedName>
</protein>
<dbReference type="KEGG" id="cqi:110720771"/>
<dbReference type="OMA" id="NRKIHAK"/>
<dbReference type="PANTHER" id="PTHR33974:SF25">
    <property type="entry name" value="SMALL PHOSPHATASE-LIKE PROTEIN 2, PUTATIVE-RELATED"/>
    <property type="match status" value="1"/>
</dbReference>
<feature type="region of interest" description="Disordered" evidence="1">
    <location>
        <begin position="1"/>
        <end position="21"/>
    </location>
</feature>